<gene>
    <name evidence="2" type="ORF">EV194_101125</name>
</gene>
<dbReference type="OrthoDB" id="111691at2"/>
<dbReference type="AlphaFoldDB" id="A0A4R2GMK4"/>
<keyword evidence="1" id="KW-1133">Transmembrane helix</keyword>
<proteinExistence type="predicted"/>
<dbReference type="RefSeq" id="WP_132431040.1">
    <property type="nucleotide sequence ID" value="NZ_SLWK01000001.1"/>
</dbReference>
<feature type="transmembrane region" description="Helical" evidence="1">
    <location>
        <begin position="203"/>
        <end position="223"/>
    </location>
</feature>
<reference evidence="2 3" key="1">
    <citation type="submission" date="2019-03" db="EMBL/GenBank/DDBJ databases">
        <title>Genomic Encyclopedia of Type Strains, Phase IV (KMG-IV): sequencing the most valuable type-strain genomes for metagenomic binning, comparative biology and taxonomic classification.</title>
        <authorList>
            <person name="Goeker M."/>
        </authorList>
    </citation>
    <scope>NUCLEOTIDE SEQUENCE [LARGE SCALE GENOMIC DNA]</scope>
    <source>
        <strain evidence="2 3">DSM 24179</strain>
    </source>
</reference>
<evidence type="ECO:0000313" key="3">
    <source>
        <dbReference type="Proteomes" id="UP000295221"/>
    </source>
</evidence>
<organism evidence="2 3">
    <name type="scientific">Natronoflexus pectinivorans</name>
    <dbReference type="NCBI Taxonomy" id="682526"/>
    <lineage>
        <taxon>Bacteria</taxon>
        <taxon>Pseudomonadati</taxon>
        <taxon>Bacteroidota</taxon>
        <taxon>Bacteroidia</taxon>
        <taxon>Marinilabiliales</taxon>
        <taxon>Marinilabiliaceae</taxon>
        <taxon>Natronoflexus</taxon>
    </lineage>
</organism>
<dbReference type="PANTHER" id="PTHR34219">
    <property type="entry name" value="IRON-REGULATED INNER MEMBRANE PROTEIN-RELATED"/>
    <property type="match status" value="1"/>
</dbReference>
<dbReference type="Proteomes" id="UP000295221">
    <property type="component" value="Unassembled WGS sequence"/>
</dbReference>
<dbReference type="Pfam" id="PF03929">
    <property type="entry name" value="PepSY_TM"/>
    <property type="match status" value="1"/>
</dbReference>
<feature type="transmembrane region" description="Helical" evidence="1">
    <location>
        <begin position="153"/>
        <end position="173"/>
    </location>
</feature>
<dbReference type="EMBL" id="SLWK01000001">
    <property type="protein sequence ID" value="TCO10495.1"/>
    <property type="molecule type" value="Genomic_DNA"/>
</dbReference>
<keyword evidence="1" id="KW-0812">Transmembrane</keyword>
<name>A0A4R2GMK4_9BACT</name>
<dbReference type="InterPro" id="IPR005625">
    <property type="entry name" value="PepSY-ass_TM"/>
</dbReference>
<evidence type="ECO:0000313" key="2">
    <source>
        <dbReference type="EMBL" id="TCO10495.1"/>
    </source>
</evidence>
<comment type="caution">
    <text evidence="2">The sequence shown here is derived from an EMBL/GenBank/DDBJ whole genome shotgun (WGS) entry which is preliminary data.</text>
</comment>
<feature type="transmembrane region" description="Helical" evidence="1">
    <location>
        <begin position="363"/>
        <end position="384"/>
    </location>
</feature>
<accession>A0A4R2GMK4</accession>
<feature type="transmembrane region" description="Helical" evidence="1">
    <location>
        <begin position="20"/>
        <end position="42"/>
    </location>
</feature>
<dbReference type="PANTHER" id="PTHR34219:SF3">
    <property type="entry name" value="BLL7967 PROTEIN"/>
    <property type="match status" value="1"/>
</dbReference>
<evidence type="ECO:0000256" key="1">
    <source>
        <dbReference type="SAM" id="Phobius"/>
    </source>
</evidence>
<keyword evidence="1" id="KW-0472">Membrane</keyword>
<protein>
    <submittedName>
        <fullName evidence="2">Putative iron-regulated membrane protein</fullName>
    </submittedName>
</protein>
<keyword evidence="3" id="KW-1185">Reference proteome</keyword>
<sequence>MRAKNSIWKNIRNIFRQIHLWLGVASALVLTIVCATGTIYVFQSEIIGLLNRDVFKFEVAKNAELRPLEEIFEEVRFYSEGDVFSLSVPASENEVWTAWVRREGERGRGSVYLVNPYTLEVSLQENLKGQAFFRTVLHLHRWLLLDRNIGKPIVGWATIICTFLIISGLVVWVPRNAKYWYKGLQAKFSGKWKRNNYVIHRSLGFYAAIFILIMSLTGPHWSFQWYRQGIYNVLGVEAPRRGALQAQNSRDRGSEAIEEIENELVDKPQFYTYSHVLSVTDSEFPYKGTYRIAPPREESSIVTVTKGRTGFFASSGSDRISMDMITGEITDIDRFSDKRLNEQLAQSIKALHTGEIFGMFTKILYFLSALIATALPFSGVVIWLNRIRK</sequence>